<evidence type="ECO:0000313" key="2">
    <source>
        <dbReference type="EnsemblPlants" id="EMT20270"/>
    </source>
</evidence>
<organism evidence="2">
    <name type="scientific">Aegilops tauschii</name>
    <name type="common">Tausch's goatgrass</name>
    <name type="synonym">Aegilops squarrosa</name>
    <dbReference type="NCBI Taxonomy" id="37682"/>
    <lineage>
        <taxon>Eukaryota</taxon>
        <taxon>Viridiplantae</taxon>
        <taxon>Streptophyta</taxon>
        <taxon>Embryophyta</taxon>
        <taxon>Tracheophyta</taxon>
        <taxon>Spermatophyta</taxon>
        <taxon>Magnoliopsida</taxon>
        <taxon>Liliopsida</taxon>
        <taxon>Poales</taxon>
        <taxon>Poaceae</taxon>
        <taxon>BOP clade</taxon>
        <taxon>Pooideae</taxon>
        <taxon>Triticodae</taxon>
        <taxon>Triticeae</taxon>
        <taxon>Triticinae</taxon>
        <taxon>Aegilops</taxon>
    </lineage>
</organism>
<name>R7WFT5_AEGTA</name>
<protein>
    <submittedName>
        <fullName evidence="2">Uncharacterized protein</fullName>
    </submittedName>
</protein>
<evidence type="ECO:0000256" key="1">
    <source>
        <dbReference type="SAM" id="MobiDB-lite"/>
    </source>
</evidence>
<dbReference type="EnsemblPlants" id="EMT20270">
    <property type="protein sequence ID" value="EMT20270"/>
    <property type="gene ID" value="F775_24917"/>
</dbReference>
<proteinExistence type="predicted"/>
<sequence>MGRKRRRCGRRHGAEPSTQQCDTSGVPKAVHMRNHFHVGIKVIWKFQANRLPSASTANNASIPDLQNLEHPPSKASPTGITSFIFKLTKEKMSHYNEKLRQELIWRGLRSRTTHIFNLNEASLQYMWHVIHKIFCVLCLQIEYEGRLYLSSFTRSLSSSSFYFVKDIVYEKDNFGWHCLDDAMPQHQVVVMIDGGQSHRRTRSPRHRVASFGCCIPLCRIVG</sequence>
<dbReference type="AlphaFoldDB" id="R7WFT5"/>
<reference evidence="2" key="1">
    <citation type="submission" date="2015-06" db="UniProtKB">
        <authorList>
            <consortium name="EnsemblPlants"/>
        </authorList>
    </citation>
    <scope>IDENTIFICATION</scope>
</reference>
<accession>R7WFT5</accession>
<feature type="compositionally biased region" description="Basic residues" evidence="1">
    <location>
        <begin position="1"/>
        <end position="11"/>
    </location>
</feature>
<feature type="region of interest" description="Disordered" evidence="1">
    <location>
        <begin position="1"/>
        <end position="26"/>
    </location>
</feature>